<protein>
    <submittedName>
        <fullName evidence="2">Uncharacterized protein</fullName>
    </submittedName>
</protein>
<dbReference type="EMBL" id="JANQDX010000017">
    <property type="protein sequence ID" value="KAL0908313.1"/>
    <property type="molecule type" value="Genomic_DNA"/>
</dbReference>
<evidence type="ECO:0000313" key="3">
    <source>
        <dbReference type="Proteomes" id="UP001552299"/>
    </source>
</evidence>
<comment type="caution">
    <text evidence="2">The sequence shown here is derived from an EMBL/GenBank/DDBJ whole genome shotgun (WGS) entry which is preliminary data.</text>
</comment>
<dbReference type="Proteomes" id="UP001552299">
    <property type="component" value="Unassembled WGS sequence"/>
</dbReference>
<name>A0ABD0U6V0_DENTH</name>
<keyword evidence="3" id="KW-1185">Reference proteome</keyword>
<proteinExistence type="predicted"/>
<feature type="region of interest" description="Disordered" evidence="1">
    <location>
        <begin position="43"/>
        <end position="62"/>
    </location>
</feature>
<dbReference type="AlphaFoldDB" id="A0ABD0U6V0"/>
<sequence length="93" mass="10663">MSPIKGEEGRLLWDHMKVWAIPNSDNTYGGEVVMKISSNCSKHRVGKKRKSNGDRKRPVASKCGGENIEDVRIYEESNHKLHIYVQRGRKGRK</sequence>
<evidence type="ECO:0000313" key="2">
    <source>
        <dbReference type="EMBL" id="KAL0908313.1"/>
    </source>
</evidence>
<accession>A0ABD0U6V0</accession>
<organism evidence="2 3">
    <name type="scientific">Dendrobium thyrsiflorum</name>
    <name type="common">Pinecone-like raceme dendrobium</name>
    <name type="synonym">Orchid</name>
    <dbReference type="NCBI Taxonomy" id="117978"/>
    <lineage>
        <taxon>Eukaryota</taxon>
        <taxon>Viridiplantae</taxon>
        <taxon>Streptophyta</taxon>
        <taxon>Embryophyta</taxon>
        <taxon>Tracheophyta</taxon>
        <taxon>Spermatophyta</taxon>
        <taxon>Magnoliopsida</taxon>
        <taxon>Liliopsida</taxon>
        <taxon>Asparagales</taxon>
        <taxon>Orchidaceae</taxon>
        <taxon>Epidendroideae</taxon>
        <taxon>Malaxideae</taxon>
        <taxon>Dendrobiinae</taxon>
        <taxon>Dendrobium</taxon>
    </lineage>
</organism>
<evidence type="ECO:0000256" key="1">
    <source>
        <dbReference type="SAM" id="MobiDB-lite"/>
    </source>
</evidence>
<reference evidence="2 3" key="1">
    <citation type="journal article" date="2024" name="Plant Biotechnol. J.">
        <title>Dendrobium thyrsiflorum genome and its molecular insights into genes involved in important horticultural traits.</title>
        <authorList>
            <person name="Chen B."/>
            <person name="Wang J.Y."/>
            <person name="Zheng P.J."/>
            <person name="Li K.L."/>
            <person name="Liang Y.M."/>
            <person name="Chen X.F."/>
            <person name="Zhang C."/>
            <person name="Zhao X."/>
            <person name="He X."/>
            <person name="Zhang G.Q."/>
            <person name="Liu Z.J."/>
            <person name="Xu Q."/>
        </authorList>
    </citation>
    <scope>NUCLEOTIDE SEQUENCE [LARGE SCALE GENOMIC DNA]</scope>
    <source>
        <strain evidence="2">GZMU011</strain>
    </source>
</reference>
<gene>
    <name evidence="2" type="ORF">M5K25_022803</name>
</gene>